<evidence type="ECO:0000259" key="3">
    <source>
        <dbReference type="PROSITE" id="PS51767"/>
    </source>
</evidence>
<name>A0A8H6EG92_9HELO</name>
<dbReference type="Proteomes" id="UP000531561">
    <property type="component" value="Unassembled WGS sequence"/>
</dbReference>
<feature type="transmembrane region" description="Helical" evidence="2">
    <location>
        <begin position="512"/>
        <end position="534"/>
    </location>
</feature>
<dbReference type="InterPro" id="IPR033121">
    <property type="entry name" value="PEPTIDASE_A1"/>
</dbReference>
<dbReference type="RefSeq" id="XP_037190119.1">
    <property type="nucleotide sequence ID" value="XM_037338056.1"/>
</dbReference>
<evidence type="ECO:0000256" key="2">
    <source>
        <dbReference type="SAM" id="Phobius"/>
    </source>
</evidence>
<keyword evidence="5" id="KW-1185">Reference proteome</keyword>
<sequence length="594" mass="63964">MIVEKFLVRQLGLGSSWRSNPSLDTYTFSHSLCCIFFPILLLFFIAMAFCGQLRLMLRFWLLIFSVRLVSAVCSVPPIPIRIGNVTLSTGETARGLDLSVGSPEQHFAFLPQWPLNNSFIYGTNGFCSNSWSTAACTTFRGGSYDEFASKSRGVPTADTYPSDDSPYPQLAMVSDNITLSSNVSVLDFPIGIADADWGEQGYNPQMAIGLGTNSTILNTLYSSGQIASRTWSMFWGRTGATAATQLDGSFVFGGYDRAKVTGSNYTRSLSYSKTSCSSGMLVTITNIVLNFSNGTDASLFAGVESAAMQACIQPSFPVLMTIPTTPYFINFEGLTNQTITDRSFGRYYYGMLYGNNSSPYTGDFTITLDSGISVRIPNDQLVVPNLTIDHTSGAMVANVSEPELVLNAIQSINANDLPQLGRQFLSAAYLMLNQDANTFTLWQANPTQNEDLVAVDRSNNLIDDFCTSPSTPNNNSADGDTGSPSGVPISSSTPSSTSTANSQKSGKVSTGVIVGAVIGSVAVIAIIGGIIIIWRISQRKKNNLIAAAAVAASISEKHLPTYPENHQSQIQIPHFIPQELHAKTTPASQPQEMP</sequence>
<evidence type="ECO:0000313" key="5">
    <source>
        <dbReference type="Proteomes" id="UP000531561"/>
    </source>
</evidence>
<feature type="compositionally biased region" description="Low complexity" evidence="1">
    <location>
        <begin position="481"/>
        <end position="499"/>
    </location>
</feature>
<dbReference type="OrthoDB" id="5361565at2759"/>
<gene>
    <name evidence="4" type="ORF">Bfra_007686</name>
</gene>
<comment type="caution">
    <text evidence="4">The sequence shown here is derived from an EMBL/GenBank/DDBJ whole genome shotgun (WGS) entry which is preliminary data.</text>
</comment>
<proteinExistence type="predicted"/>
<feature type="transmembrane region" description="Helical" evidence="2">
    <location>
        <begin position="28"/>
        <end position="50"/>
    </location>
</feature>
<dbReference type="AlphaFoldDB" id="A0A8H6EG92"/>
<dbReference type="InterPro" id="IPR021109">
    <property type="entry name" value="Peptidase_aspartic_dom_sf"/>
</dbReference>
<keyword evidence="2" id="KW-0472">Membrane</keyword>
<evidence type="ECO:0000256" key="1">
    <source>
        <dbReference type="SAM" id="MobiDB-lite"/>
    </source>
</evidence>
<keyword evidence="2" id="KW-1133">Transmembrane helix</keyword>
<reference evidence="4 5" key="1">
    <citation type="journal article" date="2020" name="Phytopathology">
        <title>A high-quality genome resource of Botrytis fragariae, a new and rapidly spreading fungal pathogen causing strawberry gray mold in the U.S.A.</title>
        <authorList>
            <person name="Wu Y."/>
            <person name="Saski C.A."/>
            <person name="Schnabel G."/>
            <person name="Xiao S."/>
            <person name="Hu M."/>
        </authorList>
    </citation>
    <scope>NUCLEOTIDE SEQUENCE [LARGE SCALE GENOMIC DNA]</scope>
    <source>
        <strain evidence="4 5">BVB16</strain>
    </source>
</reference>
<evidence type="ECO:0000313" key="4">
    <source>
        <dbReference type="EMBL" id="KAF5871172.1"/>
    </source>
</evidence>
<feature type="domain" description="Peptidase A1" evidence="3">
    <location>
        <begin position="94"/>
        <end position="442"/>
    </location>
</feature>
<feature type="compositionally biased region" description="Polar residues" evidence="1">
    <location>
        <begin position="464"/>
        <end position="478"/>
    </location>
</feature>
<keyword evidence="2" id="KW-0812">Transmembrane</keyword>
<dbReference type="PROSITE" id="PS51767">
    <property type="entry name" value="PEPTIDASE_A1"/>
    <property type="match status" value="1"/>
</dbReference>
<feature type="region of interest" description="Disordered" evidence="1">
    <location>
        <begin position="464"/>
        <end position="505"/>
    </location>
</feature>
<dbReference type="EMBL" id="JABFCT010000012">
    <property type="protein sequence ID" value="KAF5871172.1"/>
    <property type="molecule type" value="Genomic_DNA"/>
</dbReference>
<accession>A0A8H6EG92</accession>
<dbReference type="Gene3D" id="2.40.70.10">
    <property type="entry name" value="Acid Proteases"/>
    <property type="match status" value="2"/>
</dbReference>
<dbReference type="SUPFAM" id="SSF50630">
    <property type="entry name" value="Acid proteases"/>
    <property type="match status" value="1"/>
</dbReference>
<protein>
    <submittedName>
        <fullName evidence="4">Putative aspartic-type protein</fullName>
    </submittedName>
</protein>
<organism evidence="4 5">
    <name type="scientific">Botrytis fragariae</name>
    <dbReference type="NCBI Taxonomy" id="1964551"/>
    <lineage>
        <taxon>Eukaryota</taxon>
        <taxon>Fungi</taxon>
        <taxon>Dikarya</taxon>
        <taxon>Ascomycota</taxon>
        <taxon>Pezizomycotina</taxon>
        <taxon>Leotiomycetes</taxon>
        <taxon>Helotiales</taxon>
        <taxon>Sclerotiniaceae</taxon>
        <taxon>Botrytis</taxon>
    </lineage>
</organism>
<dbReference type="GeneID" id="59261748"/>